<organism evidence="1 2">
    <name type="scientific">Crucibulum laeve</name>
    <dbReference type="NCBI Taxonomy" id="68775"/>
    <lineage>
        <taxon>Eukaryota</taxon>
        <taxon>Fungi</taxon>
        <taxon>Dikarya</taxon>
        <taxon>Basidiomycota</taxon>
        <taxon>Agaricomycotina</taxon>
        <taxon>Agaricomycetes</taxon>
        <taxon>Agaricomycetidae</taxon>
        <taxon>Agaricales</taxon>
        <taxon>Agaricineae</taxon>
        <taxon>Nidulariaceae</taxon>
        <taxon>Crucibulum</taxon>
    </lineage>
</organism>
<dbReference type="AlphaFoldDB" id="A0A5C3LDS4"/>
<reference evidence="1 2" key="1">
    <citation type="journal article" date="2019" name="Nat. Ecol. Evol.">
        <title>Megaphylogeny resolves global patterns of mushroom evolution.</title>
        <authorList>
            <person name="Varga T."/>
            <person name="Krizsan K."/>
            <person name="Foldi C."/>
            <person name="Dima B."/>
            <person name="Sanchez-Garcia M."/>
            <person name="Sanchez-Ramirez S."/>
            <person name="Szollosi G.J."/>
            <person name="Szarkandi J.G."/>
            <person name="Papp V."/>
            <person name="Albert L."/>
            <person name="Andreopoulos W."/>
            <person name="Angelini C."/>
            <person name="Antonin V."/>
            <person name="Barry K.W."/>
            <person name="Bougher N.L."/>
            <person name="Buchanan P."/>
            <person name="Buyck B."/>
            <person name="Bense V."/>
            <person name="Catcheside P."/>
            <person name="Chovatia M."/>
            <person name="Cooper J."/>
            <person name="Damon W."/>
            <person name="Desjardin D."/>
            <person name="Finy P."/>
            <person name="Geml J."/>
            <person name="Haridas S."/>
            <person name="Hughes K."/>
            <person name="Justo A."/>
            <person name="Karasinski D."/>
            <person name="Kautmanova I."/>
            <person name="Kiss B."/>
            <person name="Kocsube S."/>
            <person name="Kotiranta H."/>
            <person name="LaButti K.M."/>
            <person name="Lechner B.E."/>
            <person name="Liimatainen K."/>
            <person name="Lipzen A."/>
            <person name="Lukacs Z."/>
            <person name="Mihaltcheva S."/>
            <person name="Morgado L.N."/>
            <person name="Niskanen T."/>
            <person name="Noordeloos M.E."/>
            <person name="Ohm R.A."/>
            <person name="Ortiz-Santana B."/>
            <person name="Ovrebo C."/>
            <person name="Racz N."/>
            <person name="Riley R."/>
            <person name="Savchenko A."/>
            <person name="Shiryaev A."/>
            <person name="Soop K."/>
            <person name="Spirin V."/>
            <person name="Szebenyi C."/>
            <person name="Tomsovsky M."/>
            <person name="Tulloss R.E."/>
            <person name="Uehling J."/>
            <person name="Grigoriev I.V."/>
            <person name="Vagvolgyi C."/>
            <person name="Papp T."/>
            <person name="Martin F.M."/>
            <person name="Miettinen O."/>
            <person name="Hibbett D.S."/>
            <person name="Nagy L.G."/>
        </authorList>
    </citation>
    <scope>NUCLEOTIDE SEQUENCE [LARGE SCALE GENOMIC DNA]</scope>
    <source>
        <strain evidence="1 2">CBS 166.37</strain>
    </source>
</reference>
<evidence type="ECO:0000313" key="2">
    <source>
        <dbReference type="Proteomes" id="UP000308652"/>
    </source>
</evidence>
<accession>A0A5C3LDS4</accession>
<protein>
    <submittedName>
        <fullName evidence="1">Uncharacterized protein</fullName>
    </submittedName>
</protein>
<dbReference type="EMBL" id="ML213829">
    <property type="protein sequence ID" value="TFK31204.1"/>
    <property type="molecule type" value="Genomic_DNA"/>
</dbReference>
<name>A0A5C3LDS4_9AGAR</name>
<keyword evidence="2" id="KW-1185">Reference proteome</keyword>
<gene>
    <name evidence="1" type="ORF">BDQ12DRAFT_246537</name>
</gene>
<dbReference type="Proteomes" id="UP000308652">
    <property type="component" value="Unassembled WGS sequence"/>
</dbReference>
<evidence type="ECO:0000313" key="1">
    <source>
        <dbReference type="EMBL" id="TFK31204.1"/>
    </source>
</evidence>
<sequence length="184" mass="20599">MRENGAAKTDLAIIQTESRGVIRSQQEQEIPLPASIVVTAPSTSPSRFMCEAFIAFTCDLNLGYPWGRAFRRCACSYVITHAQLELIQEGTRCAVRWRRRGVRGCVEGWSGRTHLESLTKVSFEVFSIYGKEDVTSPPHLLEQLSSSGTSQGSPLTLHAKARLPSNGRLQQCRYILYYHLLLPL</sequence>
<proteinExistence type="predicted"/>